<sequence>MLKFRFHYIAVSYPTNPSNVSLHNGSLCTSRNVPLSPFGV</sequence>
<reference evidence="1" key="2">
    <citation type="journal article" date="2015" name="Fish Shellfish Immunol.">
        <title>Early steps in the European eel (Anguilla anguilla)-Vibrio vulnificus interaction in the gills: Role of the RtxA13 toxin.</title>
        <authorList>
            <person name="Callol A."/>
            <person name="Pajuelo D."/>
            <person name="Ebbesson L."/>
            <person name="Teles M."/>
            <person name="MacKenzie S."/>
            <person name="Amaro C."/>
        </authorList>
    </citation>
    <scope>NUCLEOTIDE SEQUENCE</scope>
</reference>
<protein>
    <submittedName>
        <fullName evidence="1">Uncharacterized protein</fullName>
    </submittedName>
</protein>
<name>A0A0E9WJH7_ANGAN</name>
<dbReference type="AlphaFoldDB" id="A0A0E9WJH7"/>
<organism evidence="1">
    <name type="scientific">Anguilla anguilla</name>
    <name type="common">European freshwater eel</name>
    <name type="synonym">Muraena anguilla</name>
    <dbReference type="NCBI Taxonomy" id="7936"/>
    <lineage>
        <taxon>Eukaryota</taxon>
        <taxon>Metazoa</taxon>
        <taxon>Chordata</taxon>
        <taxon>Craniata</taxon>
        <taxon>Vertebrata</taxon>
        <taxon>Euteleostomi</taxon>
        <taxon>Actinopterygii</taxon>
        <taxon>Neopterygii</taxon>
        <taxon>Teleostei</taxon>
        <taxon>Anguilliformes</taxon>
        <taxon>Anguillidae</taxon>
        <taxon>Anguilla</taxon>
    </lineage>
</organism>
<accession>A0A0E9WJH7</accession>
<reference evidence="1" key="1">
    <citation type="submission" date="2014-11" db="EMBL/GenBank/DDBJ databases">
        <authorList>
            <person name="Amaro Gonzalez C."/>
        </authorList>
    </citation>
    <scope>NUCLEOTIDE SEQUENCE</scope>
</reference>
<evidence type="ECO:0000313" key="1">
    <source>
        <dbReference type="EMBL" id="JAH90554.1"/>
    </source>
</evidence>
<dbReference type="EMBL" id="GBXM01018023">
    <property type="protein sequence ID" value="JAH90554.1"/>
    <property type="molecule type" value="Transcribed_RNA"/>
</dbReference>
<proteinExistence type="predicted"/>